<evidence type="ECO:0000313" key="3">
    <source>
        <dbReference type="Proteomes" id="UP000031563"/>
    </source>
</evidence>
<dbReference type="Proteomes" id="UP000031563">
    <property type="component" value="Unassembled WGS sequence"/>
</dbReference>
<sequence>MSSIEFLPYPCFVVDQHLYIMERSQSSGFTFGPAMNFLELVDSESRKKAERLLKNGFKSAEGELNMATKDSPFSLFTVRINWHKEWGYIICTEKDQSLNDLIETVEKQRLRLSETNFELFEKKEALEESLRNIRELSGPFIKLSKQTALVPLFGTLDHLLIAQNEFRFTHEAAKGDYEQVIFDFHGVGDITEEGMDAFGQLISQLKLMGARSIVTGVKPQHAFVVNNAGVDIDASFIKSLRDAIKETIQ</sequence>
<dbReference type="AlphaFoldDB" id="A0A0F5HNB7"/>
<dbReference type="SUPFAM" id="SSF52091">
    <property type="entry name" value="SpoIIaa-like"/>
    <property type="match status" value="1"/>
</dbReference>
<dbReference type="OrthoDB" id="2624594at2"/>
<evidence type="ECO:0000259" key="1">
    <source>
        <dbReference type="Pfam" id="PF01740"/>
    </source>
</evidence>
<feature type="domain" description="STAS" evidence="1">
    <location>
        <begin position="147"/>
        <end position="241"/>
    </location>
</feature>
<gene>
    <name evidence="2" type="ORF">QY95_03943</name>
</gene>
<protein>
    <recommendedName>
        <fullName evidence="1">STAS domain-containing protein</fullName>
    </recommendedName>
</protein>
<organism evidence="2 3">
    <name type="scientific">Bacillus thermotolerans</name>
    <name type="common">Quasibacillus thermotolerans</name>
    <dbReference type="NCBI Taxonomy" id="1221996"/>
    <lineage>
        <taxon>Bacteria</taxon>
        <taxon>Bacillati</taxon>
        <taxon>Bacillota</taxon>
        <taxon>Bacilli</taxon>
        <taxon>Bacillales</taxon>
        <taxon>Bacillaceae</taxon>
        <taxon>Bacillus</taxon>
    </lineage>
</organism>
<keyword evidence="3" id="KW-1185">Reference proteome</keyword>
<dbReference type="Gene3D" id="3.30.750.24">
    <property type="entry name" value="STAS domain"/>
    <property type="match status" value="1"/>
</dbReference>
<comment type="caution">
    <text evidence="2">The sequence shown here is derived from an EMBL/GenBank/DDBJ whole genome shotgun (WGS) entry which is preliminary data.</text>
</comment>
<reference evidence="2" key="1">
    <citation type="submission" date="2015-02" db="EMBL/GenBank/DDBJ databases">
        <title>Genome Assembly of Bacillaceae bacterium MTCC 8252.</title>
        <authorList>
            <person name="Verma A."/>
            <person name="Khatri I."/>
            <person name="Mual P."/>
            <person name="Subramanian S."/>
            <person name="Krishnamurthi S."/>
        </authorList>
    </citation>
    <scope>NUCLEOTIDE SEQUENCE [LARGE SCALE GENOMIC DNA]</scope>
    <source>
        <strain evidence="2">MTCC 8252</strain>
    </source>
</reference>
<dbReference type="Pfam" id="PF01740">
    <property type="entry name" value="STAS"/>
    <property type="match status" value="1"/>
</dbReference>
<dbReference type="EMBL" id="JWIR02000086">
    <property type="protein sequence ID" value="KKB34332.1"/>
    <property type="molecule type" value="Genomic_DNA"/>
</dbReference>
<dbReference type="PANTHER" id="PTHR33745">
    <property type="entry name" value="RSBT ANTAGONIST PROTEIN RSBS-RELATED"/>
    <property type="match status" value="1"/>
</dbReference>
<dbReference type="InterPro" id="IPR002645">
    <property type="entry name" value="STAS_dom"/>
</dbReference>
<dbReference type="CDD" id="cd07041">
    <property type="entry name" value="STAS_RsbR_RsbS_like"/>
    <property type="match status" value="1"/>
</dbReference>
<evidence type="ECO:0000313" key="2">
    <source>
        <dbReference type="EMBL" id="KKB34332.1"/>
    </source>
</evidence>
<dbReference type="STRING" id="1221996.QY95_03943"/>
<accession>A0A0F5HNB7</accession>
<dbReference type="InterPro" id="IPR036513">
    <property type="entry name" value="STAS_dom_sf"/>
</dbReference>
<name>A0A0F5HNB7_BACTR</name>
<dbReference type="RefSeq" id="WP_040047882.1">
    <property type="nucleotide sequence ID" value="NZ_JWIR02000086.1"/>
</dbReference>
<dbReference type="InterPro" id="IPR051932">
    <property type="entry name" value="Bact_StressResp_Reg"/>
</dbReference>
<proteinExistence type="predicted"/>